<evidence type="ECO:0000313" key="3">
    <source>
        <dbReference type="Proteomes" id="UP000003100"/>
    </source>
</evidence>
<proteinExistence type="predicted"/>
<protein>
    <recommendedName>
        <fullName evidence="1">SpoVT-AbrB domain-containing protein</fullName>
    </recommendedName>
</protein>
<name>C0CRM6_BLAHS</name>
<comment type="caution">
    <text evidence="2">The sequence shown here is derived from an EMBL/GenBank/DDBJ whole genome shotgun (WGS) entry which is preliminary data.</text>
</comment>
<dbReference type="SUPFAM" id="SSF89447">
    <property type="entry name" value="AbrB/MazE/MraZ-like"/>
    <property type="match status" value="1"/>
</dbReference>
<dbReference type="Pfam" id="PF04014">
    <property type="entry name" value="MazE_antitoxin"/>
    <property type="match status" value="1"/>
</dbReference>
<evidence type="ECO:0000313" key="2">
    <source>
        <dbReference type="EMBL" id="EEG47641.1"/>
    </source>
</evidence>
<dbReference type="Proteomes" id="UP000003100">
    <property type="component" value="Unassembled WGS sequence"/>
</dbReference>
<dbReference type="PANTHER" id="PTHR34860:SF6">
    <property type="entry name" value="REPRESSOR-LIKE PROTEIN SSO7C3"/>
    <property type="match status" value="1"/>
</dbReference>
<evidence type="ECO:0000259" key="1">
    <source>
        <dbReference type="SMART" id="SM00966"/>
    </source>
</evidence>
<organism evidence="2 3">
    <name type="scientific">Blautia hydrogenotrophica (strain DSM 10507 / JCM 14656 / S5a33)</name>
    <name type="common">Ruminococcus hydrogenotrophicus</name>
    <dbReference type="NCBI Taxonomy" id="476272"/>
    <lineage>
        <taxon>Bacteria</taxon>
        <taxon>Bacillati</taxon>
        <taxon>Bacillota</taxon>
        <taxon>Clostridia</taxon>
        <taxon>Lachnospirales</taxon>
        <taxon>Lachnospiraceae</taxon>
        <taxon>Blautia</taxon>
    </lineage>
</organism>
<gene>
    <name evidence="2" type="ORF">RUMHYD_03540</name>
</gene>
<dbReference type="GO" id="GO:0003677">
    <property type="term" value="F:DNA binding"/>
    <property type="evidence" value="ECO:0007669"/>
    <property type="project" value="InterPro"/>
</dbReference>
<dbReference type="PANTHER" id="PTHR34860">
    <property type="entry name" value="REPRESSOR-LIKE PROTEIN SSO7C3"/>
    <property type="match status" value="1"/>
</dbReference>
<dbReference type="PATRIC" id="fig|476272.21.peg.216"/>
<feature type="domain" description="SpoVT-AbrB" evidence="1">
    <location>
        <begin position="28"/>
        <end position="74"/>
    </location>
</feature>
<keyword evidence="3" id="KW-1185">Reference proteome</keyword>
<dbReference type="HOGENOM" id="CLU_158484_4_3_9"/>
<dbReference type="eggNOG" id="COG2002">
    <property type="taxonomic scope" value="Bacteria"/>
</dbReference>
<reference evidence="2 3" key="1">
    <citation type="submission" date="2009-01" db="EMBL/GenBank/DDBJ databases">
        <authorList>
            <person name="Fulton L."/>
            <person name="Clifton S."/>
            <person name="Fulton B."/>
            <person name="Xu J."/>
            <person name="Minx P."/>
            <person name="Pepin K.H."/>
            <person name="Johnson M."/>
            <person name="Bhonagiri V."/>
            <person name="Nash W.E."/>
            <person name="Mardis E.R."/>
            <person name="Wilson R.K."/>
        </authorList>
    </citation>
    <scope>NUCLEOTIDE SEQUENCE [LARGE SCALE GENOMIC DNA]</scope>
    <source>
        <strain evidence="3">DSM 10507 / JCM 14656 / S5a33</strain>
    </source>
</reference>
<dbReference type="EMBL" id="ACBZ01000187">
    <property type="protein sequence ID" value="EEG47641.1"/>
    <property type="molecule type" value="Genomic_DNA"/>
</dbReference>
<dbReference type="AlphaFoldDB" id="C0CRM6"/>
<reference evidence="2 3" key="2">
    <citation type="submission" date="2009-02" db="EMBL/GenBank/DDBJ databases">
        <title>Draft genome sequence of Blautia hydrogenotrophica DSM 10507 (Ruminococcus hydrogenotrophicus DSM 10507).</title>
        <authorList>
            <person name="Sudarsanam P."/>
            <person name="Ley R."/>
            <person name="Guruge J."/>
            <person name="Turnbaugh P.J."/>
            <person name="Mahowald M."/>
            <person name="Liep D."/>
            <person name="Gordon J."/>
        </authorList>
    </citation>
    <scope>NUCLEOTIDE SEQUENCE [LARGE SCALE GENOMIC DNA]</scope>
    <source>
        <strain evidence="3">DSM 10507 / JCM 14656 / S5a33</strain>
    </source>
</reference>
<dbReference type="Gene3D" id="2.10.260.10">
    <property type="match status" value="1"/>
</dbReference>
<sequence length="94" mass="10182">MKSMTKIKSRIGDVMMSMKKGQHIFGTVKVGEKGQIVIPKEARQIFDIKAGDTLLVLGDEAQGIAIVKADVMKDLAVKILKGLGKLSNGIEDEK</sequence>
<dbReference type="InterPro" id="IPR007159">
    <property type="entry name" value="SpoVT-AbrB_dom"/>
</dbReference>
<dbReference type="InterPro" id="IPR052975">
    <property type="entry name" value="Repressor-like_regulatory"/>
</dbReference>
<dbReference type="NCBIfam" id="TIGR01439">
    <property type="entry name" value="lp_hng_hel_AbrB"/>
    <property type="match status" value="1"/>
</dbReference>
<accession>C0CRM6</accession>
<dbReference type="SMART" id="SM00966">
    <property type="entry name" value="SpoVT_AbrB"/>
    <property type="match status" value="1"/>
</dbReference>
<dbReference type="InterPro" id="IPR037914">
    <property type="entry name" value="SpoVT-AbrB_sf"/>
</dbReference>